<accession>A0ABP8L789</accession>
<sequence length="142" mass="15966">MKSYDIDIYHELNDDLAYRYTLGKSGQKPLIAIGLNPSKATSGKTDVTVSKVIGFAERNGFDGFIMLNLYPQRATLHHELHEEINSIIHSENIKAIVNCLAGYEEVNLLAVWGETIKKRAYLKTALQKLIQPFQSEMLDGGR</sequence>
<evidence type="ECO:0000313" key="2">
    <source>
        <dbReference type="Proteomes" id="UP001500552"/>
    </source>
</evidence>
<evidence type="ECO:0008006" key="3">
    <source>
        <dbReference type="Google" id="ProtNLM"/>
    </source>
</evidence>
<dbReference type="Pfam" id="PF07799">
    <property type="entry name" value="DUF1643"/>
    <property type="match status" value="1"/>
</dbReference>
<gene>
    <name evidence="1" type="ORF">GCM10023188_02330</name>
</gene>
<dbReference type="EMBL" id="BAABHC010000001">
    <property type="protein sequence ID" value="GAA4423482.1"/>
    <property type="molecule type" value="Genomic_DNA"/>
</dbReference>
<keyword evidence="2" id="KW-1185">Reference proteome</keyword>
<dbReference type="Proteomes" id="UP001500552">
    <property type="component" value="Unassembled WGS sequence"/>
</dbReference>
<name>A0ABP8L789_9BACT</name>
<dbReference type="InterPro" id="IPR012441">
    <property type="entry name" value="DUF1643"/>
</dbReference>
<dbReference type="RefSeq" id="WP_345156301.1">
    <property type="nucleotide sequence ID" value="NZ_BAABHC010000001.1"/>
</dbReference>
<protein>
    <recommendedName>
        <fullName evidence="3">DUF1643 domain-containing protein</fullName>
    </recommendedName>
</protein>
<comment type="caution">
    <text evidence="1">The sequence shown here is derived from an EMBL/GenBank/DDBJ whole genome shotgun (WGS) entry which is preliminary data.</text>
</comment>
<proteinExistence type="predicted"/>
<evidence type="ECO:0000313" key="1">
    <source>
        <dbReference type="EMBL" id="GAA4423482.1"/>
    </source>
</evidence>
<reference evidence="2" key="1">
    <citation type="journal article" date="2019" name="Int. J. Syst. Evol. Microbiol.">
        <title>The Global Catalogue of Microorganisms (GCM) 10K type strain sequencing project: providing services to taxonomists for standard genome sequencing and annotation.</title>
        <authorList>
            <consortium name="The Broad Institute Genomics Platform"/>
            <consortium name="The Broad Institute Genome Sequencing Center for Infectious Disease"/>
            <person name="Wu L."/>
            <person name="Ma J."/>
        </authorList>
    </citation>
    <scope>NUCLEOTIDE SEQUENCE [LARGE SCALE GENOMIC DNA]</scope>
    <source>
        <strain evidence="2">JCM 17926</strain>
    </source>
</reference>
<organism evidence="1 2">
    <name type="scientific">Pontibacter saemangeumensis</name>
    <dbReference type="NCBI Taxonomy" id="1084525"/>
    <lineage>
        <taxon>Bacteria</taxon>
        <taxon>Pseudomonadati</taxon>
        <taxon>Bacteroidota</taxon>
        <taxon>Cytophagia</taxon>
        <taxon>Cytophagales</taxon>
        <taxon>Hymenobacteraceae</taxon>
        <taxon>Pontibacter</taxon>
    </lineage>
</organism>